<evidence type="ECO:0000313" key="1">
    <source>
        <dbReference type="EMBL" id="HGC42653.1"/>
    </source>
</evidence>
<dbReference type="PANTHER" id="PTHR13887:SF54">
    <property type="entry name" value="DSBA FAMILY PROTEIN"/>
    <property type="match status" value="1"/>
</dbReference>
<sequence>MHKPHLVYFADPMCSWCWGFSPVIEAISEQFGTSLPIRLVMGGLRPLTKSPMTAHDRGDVRNHWEHVHEASGQPFDLAFFDRERFVYDTEPPSRAVVVLRRRGMETGLAALRRIHRAFYAENRDVTDTDTLAALAAELGVDATTFRDEFGSEAAMEETHSDFAIAQSAGIRGFPTLIASEGDDNQYSLVTHGFQPEGRILPAVERWFGKTAAMSTAESLKKNALAPGN</sequence>
<dbReference type="AlphaFoldDB" id="A0A8J4HAD7"/>
<reference evidence="1" key="1">
    <citation type="journal article" date="2020" name="mSystems">
        <title>Genome- and Community-Level Interaction Insights into Carbon Utilization and Element Cycling Functions of Hydrothermarchaeota in Hydrothermal Sediment.</title>
        <authorList>
            <person name="Zhou Z."/>
            <person name="Liu Y."/>
            <person name="Xu W."/>
            <person name="Pan J."/>
            <person name="Luo Z.H."/>
            <person name="Li M."/>
        </authorList>
    </citation>
    <scope>NUCLEOTIDE SEQUENCE</scope>
    <source>
        <strain evidence="1">SpSt-997</strain>
    </source>
</reference>
<dbReference type="Gene3D" id="3.40.30.10">
    <property type="entry name" value="Glutaredoxin"/>
    <property type="match status" value="1"/>
</dbReference>
<dbReference type="CDD" id="cd03025">
    <property type="entry name" value="DsbA_FrnE_like"/>
    <property type="match status" value="1"/>
</dbReference>
<name>A0A8J4HAD7_9PROT</name>
<accession>A0A8J4HAD7</accession>
<proteinExistence type="predicted"/>
<dbReference type="PANTHER" id="PTHR13887">
    <property type="entry name" value="GLUTATHIONE S-TRANSFERASE KAPPA"/>
    <property type="match status" value="1"/>
</dbReference>
<dbReference type="Gene3D" id="1.10.472.60">
    <property type="entry name" value="putative protein disulfide isomerase domain"/>
    <property type="match status" value="1"/>
</dbReference>
<dbReference type="InterPro" id="IPR036249">
    <property type="entry name" value="Thioredoxin-like_sf"/>
</dbReference>
<organism evidence="1">
    <name type="scientific">Acidicaldus sp</name>
    <dbReference type="NCBI Taxonomy" id="1872105"/>
    <lineage>
        <taxon>Bacteria</taxon>
        <taxon>Pseudomonadati</taxon>
        <taxon>Pseudomonadota</taxon>
        <taxon>Alphaproteobacteria</taxon>
        <taxon>Acetobacterales</taxon>
        <taxon>Acetobacteraceae</taxon>
        <taxon>Acidicaldus</taxon>
    </lineage>
</organism>
<dbReference type="EMBL" id="DTQM01000101">
    <property type="protein sequence ID" value="HGC42653.1"/>
    <property type="molecule type" value="Genomic_DNA"/>
</dbReference>
<dbReference type="SUPFAM" id="SSF52833">
    <property type="entry name" value="Thioredoxin-like"/>
    <property type="match status" value="1"/>
</dbReference>
<dbReference type="Pfam" id="PF13743">
    <property type="entry name" value="Thioredoxin_5"/>
    <property type="match status" value="1"/>
</dbReference>
<gene>
    <name evidence="1" type="ORF">ENY07_05460</name>
</gene>
<comment type="caution">
    <text evidence="1">The sequence shown here is derived from an EMBL/GenBank/DDBJ whole genome shotgun (WGS) entry which is preliminary data.</text>
</comment>
<protein>
    <submittedName>
        <fullName evidence="1">DsbA family protein</fullName>
    </submittedName>
</protein>